<dbReference type="InterPro" id="IPR028460">
    <property type="entry name" value="Tbh/DBH"/>
</dbReference>
<accession>A0A8R2JR89</accession>
<keyword evidence="6" id="KW-0503">Monooxygenase</keyword>
<dbReference type="GO" id="GO:0006589">
    <property type="term" value="P:octopamine biosynthetic process"/>
    <property type="evidence" value="ECO:0007669"/>
    <property type="project" value="TreeGrafter"/>
</dbReference>
<dbReference type="InterPro" id="IPR036939">
    <property type="entry name" value="Cu2_ascorb_mOase_N_sf"/>
</dbReference>
<dbReference type="InterPro" id="IPR024548">
    <property type="entry name" value="Cu2_monoox_C"/>
</dbReference>
<evidence type="ECO:0000256" key="7">
    <source>
        <dbReference type="ARBA" id="ARBA00023157"/>
    </source>
</evidence>
<dbReference type="Pfam" id="PF03351">
    <property type="entry name" value="DOMON"/>
    <property type="match status" value="1"/>
</dbReference>
<comment type="cofactor">
    <cofactor evidence="1">
        <name>Cu(2+)</name>
        <dbReference type="ChEBI" id="CHEBI:29036"/>
    </cofactor>
</comment>
<feature type="chain" id="PRO_5035787672" description="DOMON domain-containing protein" evidence="10">
    <location>
        <begin position="23"/>
        <end position="708"/>
    </location>
</feature>
<evidence type="ECO:0000256" key="4">
    <source>
        <dbReference type="ARBA" id="ARBA00023002"/>
    </source>
</evidence>
<dbReference type="SUPFAM" id="SSF49742">
    <property type="entry name" value="PHM/PNGase F"/>
    <property type="match status" value="2"/>
</dbReference>
<dbReference type="Gene3D" id="2.60.120.310">
    <property type="entry name" value="Copper type II, ascorbate-dependent monooxygenase, N-terminal domain"/>
    <property type="match status" value="1"/>
</dbReference>
<keyword evidence="4" id="KW-0560">Oxidoreductase</keyword>
<keyword evidence="5" id="KW-0186">Copper</keyword>
<evidence type="ECO:0000256" key="1">
    <source>
        <dbReference type="ARBA" id="ARBA00001973"/>
    </source>
</evidence>
<organism evidence="12 13">
    <name type="scientific">Acyrthosiphon pisum</name>
    <name type="common">Pea aphid</name>
    <dbReference type="NCBI Taxonomy" id="7029"/>
    <lineage>
        <taxon>Eukaryota</taxon>
        <taxon>Metazoa</taxon>
        <taxon>Ecdysozoa</taxon>
        <taxon>Arthropoda</taxon>
        <taxon>Hexapoda</taxon>
        <taxon>Insecta</taxon>
        <taxon>Pterygota</taxon>
        <taxon>Neoptera</taxon>
        <taxon>Paraneoptera</taxon>
        <taxon>Hemiptera</taxon>
        <taxon>Sternorrhyncha</taxon>
        <taxon>Aphidomorpha</taxon>
        <taxon>Aphidoidea</taxon>
        <taxon>Aphididae</taxon>
        <taxon>Macrosiphini</taxon>
        <taxon>Acyrthosiphon</taxon>
    </lineage>
</organism>
<evidence type="ECO:0000256" key="8">
    <source>
        <dbReference type="ARBA" id="ARBA00023180"/>
    </source>
</evidence>
<dbReference type="Proteomes" id="UP000007819">
    <property type="component" value="Chromosome A2"/>
</dbReference>
<dbReference type="GO" id="GO:0042420">
    <property type="term" value="P:dopamine catabolic process"/>
    <property type="evidence" value="ECO:0007669"/>
    <property type="project" value="TreeGrafter"/>
</dbReference>
<dbReference type="GeneID" id="100168792"/>
<dbReference type="GO" id="GO:0042421">
    <property type="term" value="P:norepinephrine biosynthetic process"/>
    <property type="evidence" value="ECO:0007669"/>
    <property type="project" value="TreeGrafter"/>
</dbReference>
<dbReference type="InterPro" id="IPR000323">
    <property type="entry name" value="Cu2_ascorb_mOase_N"/>
</dbReference>
<dbReference type="GO" id="GO:0004500">
    <property type="term" value="F:dopamine beta-monooxygenase activity"/>
    <property type="evidence" value="ECO:0007669"/>
    <property type="project" value="InterPro"/>
</dbReference>
<evidence type="ECO:0000256" key="2">
    <source>
        <dbReference type="ARBA" id="ARBA00010676"/>
    </source>
</evidence>
<keyword evidence="7" id="KW-1015">Disulfide bond</keyword>
<reference evidence="13" key="1">
    <citation type="submission" date="2010-06" db="EMBL/GenBank/DDBJ databases">
        <authorList>
            <person name="Jiang H."/>
            <person name="Abraham K."/>
            <person name="Ali S."/>
            <person name="Alsbrooks S.L."/>
            <person name="Anim B.N."/>
            <person name="Anosike U.S."/>
            <person name="Attaway T."/>
            <person name="Bandaranaike D.P."/>
            <person name="Battles P.K."/>
            <person name="Bell S.N."/>
            <person name="Bell A.V."/>
            <person name="Beltran B."/>
            <person name="Bickham C."/>
            <person name="Bustamante Y."/>
            <person name="Caleb T."/>
            <person name="Canada A."/>
            <person name="Cardenas V."/>
            <person name="Carter K."/>
            <person name="Chacko J."/>
            <person name="Chandrabose M.N."/>
            <person name="Chavez D."/>
            <person name="Chavez A."/>
            <person name="Chen L."/>
            <person name="Chu H.-S."/>
            <person name="Claassen K.J."/>
            <person name="Cockrell R."/>
            <person name="Collins M."/>
            <person name="Cooper J.A."/>
            <person name="Cree A."/>
            <person name="Curry S.M."/>
            <person name="Da Y."/>
            <person name="Dao M.D."/>
            <person name="Das B."/>
            <person name="Davila M.-L."/>
            <person name="Davy-Carroll L."/>
            <person name="Denson S."/>
            <person name="Dinh H."/>
            <person name="Ebong V.E."/>
            <person name="Edwards J.R."/>
            <person name="Egan A."/>
            <person name="El-Daye J."/>
            <person name="Escobedo L."/>
            <person name="Fernandez S."/>
            <person name="Fernando P.R."/>
            <person name="Flagg N."/>
            <person name="Forbes L.D."/>
            <person name="Fowler R.G."/>
            <person name="Fu Q."/>
            <person name="Gabisi R.A."/>
            <person name="Ganer J."/>
            <person name="Garbino Pronczuk A."/>
            <person name="Garcia R.M."/>
            <person name="Garner T."/>
            <person name="Garrett T.E."/>
            <person name="Gonzalez D.A."/>
            <person name="Hamid H."/>
            <person name="Hawkins E.S."/>
            <person name="Hirani K."/>
            <person name="Hogues M.E."/>
            <person name="Hollins B."/>
            <person name="Hsiao C.-H."/>
            <person name="Jabil R."/>
            <person name="James M.L."/>
            <person name="Jhangiani S.N."/>
            <person name="Johnson B."/>
            <person name="Johnson Q."/>
            <person name="Joshi V."/>
            <person name="Kalu J.B."/>
            <person name="Kam C."/>
            <person name="Kashfia A."/>
            <person name="Keebler J."/>
            <person name="Kisamo H."/>
            <person name="Kovar C.L."/>
            <person name="Lago L.A."/>
            <person name="Lai C.-Y."/>
            <person name="Laidlaw J."/>
            <person name="Lara F."/>
            <person name="Le T.-K."/>
            <person name="Lee S.L."/>
            <person name="Legall F.H."/>
            <person name="Lemon S.J."/>
            <person name="Lewis L.R."/>
            <person name="Li B."/>
            <person name="Liu Y."/>
            <person name="Liu Y.-S."/>
            <person name="Lopez J."/>
            <person name="Lozado R.J."/>
            <person name="Lu J."/>
            <person name="Madu R.C."/>
            <person name="Maheshwari M."/>
            <person name="Maheshwari R."/>
            <person name="Malloy K."/>
            <person name="Martinez E."/>
            <person name="Mathew T."/>
            <person name="Mercado I.C."/>
            <person name="Mercado C."/>
            <person name="Meyer B."/>
            <person name="Montgomery K."/>
            <person name="Morgan M.B."/>
            <person name="Munidasa M."/>
            <person name="Nazareth L.V."/>
            <person name="Nelson J."/>
            <person name="Ng B.M."/>
            <person name="Nguyen N.B."/>
            <person name="Nguyen P.Q."/>
            <person name="Nguyen T."/>
            <person name="Obregon M."/>
            <person name="Okwuonu G.O."/>
            <person name="Onwere C.G."/>
            <person name="Orozco G."/>
            <person name="Parra A."/>
            <person name="Patel S."/>
            <person name="Patil S."/>
            <person name="Perez A."/>
            <person name="Perez Y."/>
            <person name="Pham C."/>
            <person name="Primus E.L."/>
            <person name="Pu L.-L."/>
            <person name="Puazo M."/>
            <person name="Qin X."/>
            <person name="Quiroz J.B."/>
            <person name="Reese J."/>
            <person name="Richards S."/>
            <person name="Rives C.M."/>
            <person name="Robberts R."/>
            <person name="Ruiz S.J."/>
            <person name="Ruiz M.J."/>
            <person name="Santibanez J."/>
            <person name="Schneider B.W."/>
            <person name="Sisson I."/>
            <person name="Smith M."/>
            <person name="Sodergren E."/>
            <person name="Song X.-Z."/>
            <person name="Song B.B."/>
            <person name="Summersgill H."/>
            <person name="Thelus R."/>
            <person name="Thornton R.D."/>
            <person name="Trejos Z.Y."/>
            <person name="Usmani K."/>
            <person name="Vattathil S."/>
            <person name="Villasana D."/>
            <person name="Walker D.L."/>
            <person name="Wang S."/>
            <person name="Wang K."/>
            <person name="White C.S."/>
            <person name="Williams A.C."/>
            <person name="Williamson J."/>
            <person name="Wilson K."/>
            <person name="Woghiren I.O."/>
            <person name="Woodworth J.R."/>
            <person name="Worley K.C."/>
            <person name="Wright R.A."/>
            <person name="Wu W."/>
            <person name="Young L."/>
            <person name="Zhang L."/>
            <person name="Zhang J."/>
            <person name="Zhu Y."/>
            <person name="Muzny D.M."/>
            <person name="Weinstock G."/>
            <person name="Gibbs R.A."/>
        </authorList>
    </citation>
    <scope>NUCLEOTIDE SEQUENCE [LARGE SCALE GENOMIC DNA]</scope>
    <source>
        <strain evidence="13">LSR1</strain>
    </source>
</reference>
<dbReference type="GO" id="GO:0030667">
    <property type="term" value="C:secretory granule membrane"/>
    <property type="evidence" value="ECO:0007669"/>
    <property type="project" value="TreeGrafter"/>
</dbReference>
<feature type="domain" description="DOMON" evidence="11">
    <location>
        <begin position="56"/>
        <end position="175"/>
    </location>
</feature>
<dbReference type="PANTHER" id="PTHR10157">
    <property type="entry name" value="DOPAMINE BETA HYDROXYLASE RELATED"/>
    <property type="match status" value="1"/>
</dbReference>
<dbReference type="Gene3D" id="2.60.120.230">
    <property type="match status" value="1"/>
</dbReference>
<dbReference type="InterPro" id="IPR008977">
    <property type="entry name" value="PHM/PNGase_F_dom_sf"/>
</dbReference>
<dbReference type="PROSITE" id="PS51257">
    <property type="entry name" value="PROKAR_LIPOPROTEIN"/>
    <property type="match status" value="1"/>
</dbReference>
<evidence type="ECO:0000256" key="5">
    <source>
        <dbReference type="ARBA" id="ARBA00023008"/>
    </source>
</evidence>
<comment type="similarity">
    <text evidence="2">Belongs to the copper type II ascorbate-dependent monooxygenase family.</text>
</comment>
<dbReference type="FunFam" id="2.60.120.310:FF:000004">
    <property type="entry name" value="DBH-like monooxygenase protein 1"/>
    <property type="match status" value="1"/>
</dbReference>
<dbReference type="InterPro" id="IPR014784">
    <property type="entry name" value="Cu2_ascorb_mOase-like_C"/>
</dbReference>
<dbReference type="EnsemblMetazoa" id="XM_029489272.1">
    <property type="protein sequence ID" value="XP_029345132.1"/>
    <property type="gene ID" value="LOC100168792"/>
</dbReference>
<dbReference type="PRINTS" id="PR00767">
    <property type="entry name" value="DBMONOXGNASE"/>
</dbReference>
<dbReference type="RefSeq" id="XP_029345132.1">
    <property type="nucleotide sequence ID" value="XM_029489272.1"/>
</dbReference>
<feature type="signal peptide" evidence="10">
    <location>
        <begin position="1"/>
        <end position="22"/>
    </location>
</feature>
<reference evidence="12" key="2">
    <citation type="submission" date="2022-06" db="UniProtKB">
        <authorList>
            <consortium name="EnsemblMetazoa"/>
        </authorList>
    </citation>
    <scope>IDENTIFICATION</scope>
</reference>
<evidence type="ECO:0000256" key="9">
    <source>
        <dbReference type="SAM" id="Phobius"/>
    </source>
</evidence>
<keyword evidence="3" id="KW-0479">Metal-binding</keyword>
<evidence type="ECO:0000313" key="13">
    <source>
        <dbReference type="Proteomes" id="UP000007819"/>
    </source>
</evidence>
<keyword evidence="8" id="KW-0325">Glycoprotein</keyword>
<dbReference type="InterPro" id="IPR000945">
    <property type="entry name" value="DBH-like"/>
</dbReference>
<evidence type="ECO:0000259" key="11">
    <source>
        <dbReference type="PROSITE" id="PS50836"/>
    </source>
</evidence>
<keyword evidence="9" id="KW-0812">Transmembrane</keyword>
<feature type="transmembrane region" description="Helical" evidence="9">
    <location>
        <begin position="689"/>
        <end position="707"/>
    </location>
</feature>
<keyword evidence="13" id="KW-1185">Reference proteome</keyword>
<dbReference type="Pfam" id="PF01082">
    <property type="entry name" value="Cu2_monooxygen"/>
    <property type="match status" value="1"/>
</dbReference>
<dbReference type="CDD" id="cd09631">
    <property type="entry name" value="DOMON_DOH"/>
    <property type="match status" value="1"/>
</dbReference>
<evidence type="ECO:0000256" key="6">
    <source>
        <dbReference type="ARBA" id="ARBA00023033"/>
    </source>
</evidence>
<evidence type="ECO:0000313" key="12">
    <source>
        <dbReference type="EnsemblMetazoa" id="XP_029345132.1"/>
    </source>
</evidence>
<dbReference type="GO" id="GO:0005507">
    <property type="term" value="F:copper ion binding"/>
    <property type="evidence" value="ECO:0007669"/>
    <property type="project" value="InterPro"/>
</dbReference>
<dbReference type="PANTHER" id="PTHR10157:SF23">
    <property type="entry name" value="MOXD1 HOMOLOG 1"/>
    <property type="match status" value="1"/>
</dbReference>
<dbReference type="PROSITE" id="PS50836">
    <property type="entry name" value="DOMON"/>
    <property type="match status" value="1"/>
</dbReference>
<name>A0A8R2JR89_ACYPI</name>
<dbReference type="InterPro" id="IPR005018">
    <property type="entry name" value="DOMON_domain"/>
</dbReference>
<proteinExistence type="inferred from homology"/>
<keyword evidence="9" id="KW-1133">Transmembrane helix</keyword>
<dbReference type="FunFam" id="2.60.120.230:FF:000001">
    <property type="entry name" value="Monooxygenase, DBH-like 1"/>
    <property type="match status" value="1"/>
</dbReference>
<sequence length="708" mass="80138">MPRTCVLLSLSLLLSCAACARAAAASTIVSPPSFRSANLTAAGLLAATKYGKTVLAGDEITVAAQEYADCLVFRVQARTRGYVALGFVDPFASSVDVLLAWVDDDAGTGHIMDMHGKTETGLTPEKDVSQDYELLASFQNGSHISVVFRRAWDTCDAHDDVLFGTDTMRMFWTMSDRDPIDRQYTDALKLGSSWKGTQSFHPRGRKFKPNTDYYKQWDVTMDNLRIKDDVDTLYWCKIFRAPKIFKKNHIVGFVPLLNDDTKRLVHHMILYECYGGPATMEQYVTLKGAQCYGQGMPDDWNKCVSPVVTWAMGSDGQFLPDHIGVPIDGREVYYMLEVHYDNPTLKKVMDNSGVRVYYTEFLRPNDAGIMAVGMAVSPIHIVPPKQLAYRTASLCDKDCTNVIFPERGIKITSVLLHAHLASRQLKLRHVRHDQEMAIIAQDDRYDYDYQQARELSKEVTVFPGDELITECVYNTVDRPQLTHGGYSTKQEMCLAFVTYYPRTPLASCFSMTPVPFFFETFGVQQFLDYNMEGVEKIFLKLAESTTKNPPSQTTTTTTTSMPALNNAKMLDELNQAHIAYLMKPPSFTIDDGNEQNLFRDLEIMEPVEFQNKTFQQHLENLPWEDSLLTKTIERRLINGKHMTFCRLHNDTLALMMNTYLFPNFTAYTEPKTSNVACVPLSNKFENSALTVQSSYVLILLSIALIYIY</sequence>
<dbReference type="AlphaFoldDB" id="A0A8R2JR89"/>
<dbReference type="OrthoDB" id="10003276at2759"/>
<dbReference type="InterPro" id="IPR045266">
    <property type="entry name" value="DOH_DOMON"/>
</dbReference>
<dbReference type="KEGG" id="api:100168792"/>
<evidence type="ECO:0000256" key="10">
    <source>
        <dbReference type="SAM" id="SignalP"/>
    </source>
</evidence>
<evidence type="ECO:0000256" key="3">
    <source>
        <dbReference type="ARBA" id="ARBA00022723"/>
    </source>
</evidence>
<protein>
    <recommendedName>
        <fullName evidence="11">DOMON domain-containing protein</fullName>
    </recommendedName>
</protein>
<dbReference type="Pfam" id="PF03712">
    <property type="entry name" value="Cu2_monoox_C"/>
    <property type="match status" value="1"/>
</dbReference>
<dbReference type="GO" id="GO:0005615">
    <property type="term" value="C:extracellular space"/>
    <property type="evidence" value="ECO:0007669"/>
    <property type="project" value="TreeGrafter"/>
</dbReference>
<keyword evidence="9" id="KW-0472">Membrane</keyword>
<keyword evidence="10" id="KW-0732">Signal</keyword>